<dbReference type="InterPro" id="IPR026444">
    <property type="entry name" value="Secre_tail"/>
</dbReference>
<dbReference type="GO" id="GO:0004062">
    <property type="term" value="F:aryl sulfotransferase activity"/>
    <property type="evidence" value="ECO:0007669"/>
    <property type="project" value="InterPro"/>
</dbReference>
<dbReference type="InterPro" id="IPR053143">
    <property type="entry name" value="Arylsulfate_ST"/>
</dbReference>
<feature type="domain" description="FlgD/Vpr Ig-like" evidence="1">
    <location>
        <begin position="617"/>
        <end position="678"/>
    </location>
</feature>
<dbReference type="NCBIfam" id="TIGR04183">
    <property type="entry name" value="Por_Secre_tail"/>
    <property type="match status" value="1"/>
</dbReference>
<protein>
    <recommendedName>
        <fullName evidence="1">FlgD/Vpr Ig-like domain-containing protein</fullName>
    </recommendedName>
</protein>
<sequence>MLKYLFTLLFVFTLCRADLLFPEKGQELNYIHVLFDWDQEPNAILYNLQISNLESFNNIILDVHEETTLYIVKDTIEWESTYYWRIRSIYNNGNIGQWSEESYFTTGEPKTSGQDVDIYSNDLIQDGVIVYGWATGAIDRFGNEIWNTEYFLMNQINNYGQLYGQMGVEQGGELTHGGELNFYNQFLWMSPEGTEVDRHEIIQLPNGNYMAFTYVYQLGPVPLGDWTQNYQSLGYTADGVTDEFQWRGCKIIEWDQETREEVWSWDPFDHFSMDDHDLYGGTWWNATNSWSYDWMHSNGLHFDEDESVIYVSHRNLSRISKISYPSGEVIWNMGLPAEYNTGDENICTDLLFSFQHHIQMLDDGDLLFFDNGNLSHMLLGDPNPISRIRRIRVIDDSYCETVWQYDLPQNLYGSAKGSVQLLENGNYFIYTLGNGLGEFEPSVFEITPGWEIVWKATAEYLNTHWYRAYKIPSIHPNAFSVLFDQYYDMDVDGNSFTGVVLDDTNTTLSFTIHNQSSYSQSYTYTLSDNNGWFNVSSDTVNIEDNEHFIVTLEPMVEPDSVTSLTMDIWPIYHEYAMKSMNYDVYHVDGILSEMEPNIPTEYALFHNYPNPFNPITTLRYYLPDDMNVKITIYDIMGRVVKTLINSSQNAGYKSSQWNATNDAGQPVSAGVYLYTIEAGQFRQTKKMVLLK</sequence>
<dbReference type="EMBL" id="UINC01012432">
    <property type="protein sequence ID" value="SVA54296.1"/>
    <property type="molecule type" value="Genomic_DNA"/>
</dbReference>
<dbReference type="Gene3D" id="2.60.40.10">
    <property type="entry name" value="Immunoglobulins"/>
    <property type="match status" value="1"/>
</dbReference>
<dbReference type="InterPro" id="IPR011044">
    <property type="entry name" value="Quino_amine_DH_bsu"/>
</dbReference>
<dbReference type="PANTHER" id="PTHR35340:SF5">
    <property type="entry name" value="ASST-DOMAIN-CONTAINING PROTEIN"/>
    <property type="match status" value="1"/>
</dbReference>
<dbReference type="PANTHER" id="PTHR35340">
    <property type="entry name" value="PQQ ENZYME REPEAT PROTEIN-RELATED"/>
    <property type="match status" value="1"/>
</dbReference>
<proteinExistence type="predicted"/>
<evidence type="ECO:0000313" key="2">
    <source>
        <dbReference type="EMBL" id="SVA54296.1"/>
    </source>
</evidence>
<name>A0A381WP44_9ZZZZ</name>
<organism evidence="2">
    <name type="scientific">marine metagenome</name>
    <dbReference type="NCBI Taxonomy" id="408172"/>
    <lineage>
        <taxon>unclassified sequences</taxon>
        <taxon>metagenomes</taxon>
        <taxon>ecological metagenomes</taxon>
    </lineage>
</organism>
<dbReference type="Pfam" id="PF05935">
    <property type="entry name" value="Arylsulfotrans"/>
    <property type="match status" value="1"/>
</dbReference>
<dbReference type="InterPro" id="IPR013783">
    <property type="entry name" value="Ig-like_fold"/>
</dbReference>
<dbReference type="AlphaFoldDB" id="A0A381WP44"/>
<dbReference type="SUPFAM" id="SSF49265">
    <property type="entry name" value="Fibronectin type III"/>
    <property type="match status" value="1"/>
</dbReference>
<dbReference type="SUPFAM" id="SSF50969">
    <property type="entry name" value="YVTN repeat-like/Quinoprotein amine dehydrogenase"/>
    <property type="match status" value="1"/>
</dbReference>
<dbReference type="InterPro" id="IPR010262">
    <property type="entry name" value="Arylsulfotransferase_bact"/>
</dbReference>
<dbReference type="InterPro" id="IPR036116">
    <property type="entry name" value="FN3_sf"/>
</dbReference>
<dbReference type="InterPro" id="IPR025965">
    <property type="entry name" value="FlgD/Vpr_Ig-like"/>
</dbReference>
<gene>
    <name evidence="2" type="ORF">METZ01_LOCUS107150</name>
</gene>
<reference evidence="2" key="1">
    <citation type="submission" date="2018-05" db="EMBL/GenBank/DDBJ databases">
        <authorList>
            <person name="Lanie J.A."/>
            <person name="Ng W.-L."/>
            <person name="Kazmierczak K.M."/>
            <person name="Andrzejewski T.M."/>
            <person name="Davidsen T.M."/>
            <person name="Wayne K.J."/>
            <person name="Tettelin H."/>
            <person name="Glass J.I."/>
            <person name="Rusch D."/>
            <person name="Podicherti R."/>
            <person name="Tsui H.-C.T."/>
            <person name="Winkler M.E."/>
        </authorList>
    </citation>
    <scope>NUCLEOTIDE SEQUENCE</scope>
</reference>
<dbReference type="Gene3D" id="2.60.40.4070">
    <property type="match status" value="1"/>
</dbReference>
<evidence type="ECO:0000259" key="1">
    <source>
        <dbReference type="Pfam" id="PF13860"/>
    </source>
</evidence>
<accession>A0A381WP44</accession>
<dbReference type="Pfam" id="PF13860">
    <property type="entry name" value="FlgD_ig"/>
    <property type="match status" value="1"/>
</dbReference>